<feature type="domain" description="Calcineurin-like phosphoesterase" evidence="1">
    <location>
        <begin position="32"/>
        <end position="235"/>
    </location>
</feature>
<reference evidence="2" key="2">
    <citation type="journal article" date="2021" name="PeerJ">
        <title>Extensive microbial diversity within the chicken gut microbiome revealed by metagenomics and culture.</title>
        <authorList>
            <person name="Gilroy R."/>
            <person name="Ravi A."/>
            <person name="Getino M."/>
            <person name="Pursley I."/>
            <person name="Horton D.L."/>
            <person name="Alikhan N.F."/>
            <person name="Baker D."/>
            <person name="Gharbi K."/>
            <person name="Hall N."/>
            <person name="Watson M."/>
            <person name="Adriaenssens E.M."/>
            <person name="Foster-Nyarko E."/>
            <person name="Jarju S."/>
            <person name="Secka A."/>
            <person name="Antonio M."/>
            <person name="Oren A."/>
            <person name="Chaudhuri R.R."/>
            <person name="La Ragione R."/>
            <person name="Hildebrand F."/>
            <person name="Pallen M.J."/>
        </authorList>
    </citation>
    <scope>NUCLEOTIDE SEQUENCE</scope>
    <source>
        <strain evidence="2">CHK176-6737</strain>
    </source>
</reference>
<evidence type="ECO:0000313" key="3">
    <source>
        <dbReference type="Proteomes" id="UP000824125"/>
    </source>
</evidence>
<organism evidence="2 3">
    <name type="scientific">Candidatus Scybalenecus merdavium</name>
    <dbReference type="NCBI Taxonomy" id="2840939"/>
    <lineage>
        <taxon>Bacteria</taxon>
        <taxon>Bacillati</taxon>
        <taxon>Bacillota</taxon>
        <taxon>Clostridia</taxon>
        <taxon>Eubacteriales</taxon>
        <taxon>Oscillospiraceae</taxon>
        <taxon>Oscillospiraceae incertae sedis</taxon>
        <taxon>Candidatus Scybalenecus</taxon>
    </lineage>
</organism>
<dbReference type="SUPFAM" id="SSF56300">
    <property type="entry name" value="Metallo-dependent phosphatases"/>
    <property type="match status" value="1"/>
</dbReference>
<name>A0A9D1SP05_9FIRM</name>
<dbReference type="InterPro" id="IPR004843">
    <property type="entry name" value="Calcineurin-like_PHP"/>
</dbReference>
<accession>A0A9D1SP05</accession>
<proteinExistence type="predicted"/>
<evidence type="ECO:0000259" key="1">
    <source>
        <dbReference type="Pfam" id="PF00149"/>
    </source>
</evidence>
<evidence type="ECO:0000313" key="2">
    <source>
        <dbReference type="EMBL" id="HIU69081.1"/>
    </source>
</evidence>
<dbReference type="Pfam" id="PF00149">
    <property type="entry name" value="Metallophos"/>
    <property type="match status" value="1"/>
</dbReference>
<dbReference type="GO" id="GO:0016787">
    <property type="term" value="F:hydrolase activity"/>
    <property type="evidence" value="ECO:0007669"/>
    <property type="project" value="InterPro"/>
</dbReference>
<dbReference type="AlphaFoldDB" id="A0A9D1SP05"/>
<dbReference type="EMBL" id="DVNM01000020">
    <property type="protein sequence ID" value="HIU69081.1"/>
    <property type="molecule type" value="Genomic_DNA"/>
</dbReference>
<comment type="caution">
    <text evidence="2">The sequence shown here is derived from an EMBL/GenBank/DDBJ whole genome shotgun (WGS) entry which is preliminary data.</text>
</comment>
<dbReference type="Proteomes" id="UP000824125">
    <property type="component" value="Unassembled WGS sequence"/>
</dbReference>
<sequence>MLAFAVAVPALLTGCSVQPADEVETHTVEGTLKIGIVSDMQLQPKGGSDVYDNAYRKTLEFFKSQDVNMMINAGDYTDTGTQKAVDNYAAILNEVYPAEQRPVSLSILGNHDYWLPYFVDCWEIPFKSKMQRRFLKATGETSPWTHKVVNGYHFIGFSPVNGNMDSSAYTDKIGWAREQIELAIQDDPDKPVFVITHAPPNDTVYMSDEEDYSALSELFAQYPQVVSISGHTHAPLLEDRSIWQGKYTAVNTQCVSYVCFEKGMLCSGTDDASIEQNPMCMILEITDDARPLRATVF</sequence>
<dbReference type="Gene3D" id="3.60.21.10">
    <property type="match status" value="1"/>
</dbReference>
<protein>
    <submittedName>
        <fullName evidence="2">Metallophosphoesterase</fullName>
    </submittedName>
</protein>
<reference evidence="2" key="1">
    <citation type="submission" date="2020-10" db="EMBL/GenBank/DDBJ databases">
        <authorList>
            <person name="Gilroy R."/>
        </authorList>
    </citation>
    <scope>NUCLEOTIDE SEQUENCE</scope>
    <source>
        <strain evidence="2">CHK176-6737</strain>
    </source>
</reference>
<dbReference type="InterPro" id="IPR029052">
    <property type="entry name" value="Metallo-depent_PP-like"/>
</dbReference>
<gene>
    <name evidence="2" type="ORF">IAD23_03910</name>
</gene>